<feature type="domain" description="IPT/TIG" evidence="1">
    <location>
        <begin position="4"/>
        <end position="71"/>
    </location>
</feature>
<proteinExistence type="predicted"/>
<dbReference type="InterPro" id="IPR002909">
    <property type="entry name" value="IPT_dom"/>
</dbReference>
<dbReference type="Pfam" id="PF01833">
    <property type="entry name" value="TIG"/>
    <property type="match status" value="1"/>
</dbReference>
<reference evidence="2" key="1">
    <citation type="journal article" date="2015" name="Nature">
        <title>Complex archaea that bridge the gap between prokaryotes and eukaryotes.</title>
        <authorList>
            <person name="Spang A."/>
            <person name="Saw J.H."/>
            <person name="Jorgensen S.L."/>
            <person name="Zaremba-Niedzwiedzka K."/>
            <person name="Martijn J."/>
            <person name="Lind A.E."/>
            <person name="van Eijk R."/>
            <person name="Schleper C."/>
            <person name="Guy L."/>
            <person name="Ettema T.J."/>
        </authorList>
    </citation>
    <scope>NUCLEOTIDE SEQUENCE</scope>
</reference>
<dbReference type="AlphaFoldDB" id="A0A0F9A044"/>
<gene>
    <name evidence="2" type="ORF">LCGC14_2908090</name>
</gene>
<dbReference type="SUPFAM" id="SSF81296">
    <property type="entry name" value="E set domains"/>
    <property type="match status" value="1"/>
</dbReference>
<dbReference type="Gene3D" id="2.60.40.10">
    <property type="entry name" value="Immunoglobulins"/>
    <property type="match status" value="1"/>
</dbReference>
<organism evidence="2">
    <name type="scientific">marine sediment metagenome</name>
    <dbReference type="NCBI Taxonomy" id="412755"/>
    <lineage>
        <taxon>unclassified sequences</taxon>
        <taxon>metagenomes</taxon>
        <taxon>ecological metagenomes</taxon>
    </lineage>
</organism>
<evidence type="ECO:0000313" key="2">
    <source>
        <dbReference type="EMBL" id="KKK72019.1"/>
    </source>
</evidence>
<dbReference type="InterPro" id="IPR014756">
    <property type="entry name" value="Ig_E-set"/>
</dbReference>
<accession>A0A0F9A044</accession>
<sequence length="305" mass="31847">MVQINEVSPSRFRVGDLITIRGFGFSPTFGANEVAIAGIPEIVQSESATELTLLVPAGIPVDQYVSVFVFRNDTNDNDSNQAWSKGALDSIRDASLTVPGQVPGTTEAADPSRVEDVPQAQDYERYVTAIEHLLRDVLTFVGDLFAFNGTSLKGHPIGAAGQRLGAEPINPTGMEYAAITRAQTLQWAGRKLAADTVVDAIVANGPPGNTSIVNGLHLSPITGNVYTVSVLFAQGTAGDTLDQVIIRINGVIQYDSLIGLGIGIGATHSAAIAVAVVGGTDTVELEVKKLGVAGDADFVGHVGVR</sequence>
<name>A0A0F9A044_9ZZZZ</name>
<dbReference type="EMBL" id="LAZR01057462">
    <property type="protein sequence ID" value="KKK72019.1"/>
    <property type="molecule type" value="Genomic_DNA"/>
</dbReference>
<comment type="caution">
    <text evidence="2">The sequence shown here is derived from an EMBL/GenBank/DDBJ whole genome shotgun (WGS) entry which is preliminary data.</text>
</comment>
<evidence type="ECO:0000259" key="1">
    <source>
        <dbReference type="Pfam" id="PF01833"/>
    </source>
</evidence>
<dbReference type="InterPro" id="IPR013783">
    <property type="entry name" value="Ig-like_fold"/>
</dbReference>
<protein>
    <recommendedName>
        <fullName evidence="1">IPT/TIG domain-containing protein</fullName>
    </recommendedName>
</protein>